<dbReference type="Proteomes" id="UP000215914">
    <property type="component" value="Unassembled WGS sequence"/>
</dbReference>
<dbReference type="AlphaFoldDB" id="A0A9K3JKZ2"/>
<accession>A0A9K3JKZ2</accession>
<reference evidence="1" key="2">
    <citation type="submission" date="2020-06" db="EMBL/GenBank/DDBJ databases">
        <title>Helianthus annuus Genome sequencing and assembly Release 2.</title>
        <authorList>
            <person name="Gouzy J."/>
            <person name="Langlade N."/>
            <person name="Munos S."/>
        </authorList>
    </citation>
    <scope>NUCLEOTIDE SEQUENCE</scope>
    <source>
        <tissue evidence="1">Leaves</tissue>
    </source>
</reference>
<dbReference type="EMBL" id="MNCJ02000318">
    <property type="protein sequence ID" value="KAF5816797.1"/>
    <property type="molecule type" value="Genomic_DNA"/>
</dbReference>
<gene>
    <name evidence="1" type="ORF">HanXRQr2_Chr03g0138241</name>
</gene>
<comment type="caution">
    <text evidence="1">The sequence shown here is derived from an EMBL/GenBank/DDBJ whole genome shotgun (WGS) entry which is preliminary data.</text>
</comment>
<protein>
    <submittedName>
        <fullName evidence="1">Uncharacterized protein</fullName>
    </submittedName>
</protein>
<reference evidence="1" key="1">
    <citation type="journal article" date="2017" name="Nature">
        <title>The sunflower genome provides insights into oil metabolism, flowering and Asterid evolution.</title>
        <authorList>
            <person name="Badouin H."/>
            <person name="Gouzy J."/>
            <person name="Grassa C.J."/>
            <person name="Murat F."/>
            <person name="Staton S.E."/>
            <person name="Cottret L."/>
            <person name="Lelandais-Briere C."/>
            <person name="Owens G.L."/>
            <person name="Carrere S."/>
            <person name="Mayjonade B."/>
            <person name="Legrand L."/>
            <person name="Gill N."/>
            <person name="Kane N.C."/>
            <person name="Bowers J.E."/>
            <person name="Hubner S."/>
            <person name="Bellec A."/>
            <person name="Berard A."/>
            <person name="Berges H."/>
            <person name="Blanchet N."/>
            <person name="Boniface M.C."/>
            <person name="Brunel D."/>
            <person name="Catrice O."/>
            <person name="Chaidir N."/>
            <person name="Claudel C."/>
            <person name="Donnadieu C."/>
            <person name="Faraut T."/>
            <person name="Fievet G."/>
            <person name="Helmstetter N."/>
            <person name="King M."/>
            <person name="Knapp S.J."/>
            <person name="Lai Z."/>
            <person name="Le Paslier M.C."/>
            <person name="Lippi Y."/>
            <person name="Lorenzon L."/>
            <person name="Mandel J.R."/>
            <person name="Marage G."/>
            <person name="Marchand G."/>
            <person name="Marquand E."/>
            <person name="Bret-Mestries E."/>
            <person name="Morien E."/>
            <person name="Nambeesan S."/>
            <person name="Nguyen T."/>
            <person name="Pegot-Espagnet P."/>
            <person name="Pouilly N."/>
            <person name="Raftis F."/>
            <person name="Sallet E."/>
            <person name="Schiex T."/>
            <person name="Thomas J."/>
            <person name="Vandecasteele C."/>
            <person name="Vares D."/>
            <person name="Vear F."/>
            <person name="Vautrin S."/>
            <person name="Crespi M."/>
            <person name="Mangin B."/>
            <person name="Burke J.M."/>
            <person name="Salse J."/>
            <person name="Munos S."/>
            <person name="Vincourt P."/>
            <person name="Rieseberg L.H."/>
            <person name="Langlade N.B."/>
        </authorList>
    </citation>
    <scope>NUCLEOTIDE SEQUENCE</scope>
    <source>
        <tissue evidence="1">Leaves</tissue>
    </source>
</reference>
<proteinExistence type="predicted"/>
<dbReference type="Gramene" id="mRNA:HanXRQr2_Chr03g0138241">
    <property type="protein sequence ID" value="mRNA:HanXRQr2_Chr03g0138241"/>
    <property type="gene ID" value="HanXRQr2_Chr03g0138241"/>
</dbReference>
<sequence>MSTPGAAISGCLMGQMTRWRAKSIVIKAFRLRGYSWYIKIQNFIKPPLGKQS</sequence>
<evidence type="ECO:0000313" key="1">
    <source>
        <dbReference type="EMBL" id="KAF5816797.1"/>
    </source>
</evidence>
<name>A0A9K3JKZ2_HELAN</name>
<organism evidence="1 2">
    <name type="scientific">Helianthus annuus</name>
    <name type="common">Common sunflower</name>
    <dbReference type="NCBI Taxonomy" id="4232"/>
    <lineage>
        <taxon>Eukaryota</taxon>
        <taxon>Viridiplantae</taxon>
        <taxon>Streptophyta</taxon>
        <taxon>Embryophyta</taxon>
        <taxon>Tracheophyta</taxon>
        <taxon>Spermatophyta</taxon>
        <taxon>Magnoliopsida</taxon>
        <taxon>eudicotyledons</taxon>
        <taxon>Gunneridae</taxon>
        <taxon>Pentapetalae</taxon>
        <taxon>asterids</taxon>
        <taxon>campanulids</taxon>
        <taxon>Asterales</taxon>
        <taxon>Asteraceae</taxon>
        <taxon>Asteroideae</taxon>
        <taxon>Heliantheae alliance</taxon>
        <taxon>Heliantheae</taxon>
        <taxon>Helianthus</taxon>
    </lineage>
</organism>
<keyword evidence="2" id="KW-1185">Reference proteome</keyword>
<evidence type="ECO:0000313" key="2">
    <source>
        <dbReference type="Proteomes" id="UP000215914"/>
    </source>
</evidence>